<feature type="region of interest" description="Disordered" evidence="1">
    <location>
        <begin position="308"/>
        <end position="344"/>
    </location>
</feature>
<dbReference type="EMBL" id="KV918938">
    <property type="protein sequence ID" value="OSX74632.1"/>
    <property type="molecule type" value="Genomic_DNA"/>
</dbReference>
<evidence type="ECO:0000313" key="2">
    <source>
        <dbReference type="EMBL" id="OSX74632.1"/>
    </source>
</evidence>
<dbReference type="AlphaFoldDB" id="A0A1X6P191"/>
<accession>A0A1X6P191</accession>
<organism evidence="2 3">
    <name type="scientific">Porphyra umbilicalis</name>
    <name type="common">Purple laver</name>
    <name type="synonym">Red alga</name>
    <dbReference type="NCBI Taxonomy" id="2786"/>
    <lineage>
        <taxon>Eukaryota</taxon>
        <taxon>Rhodophyta</taxon>
        <taxon>Bangiophyceae</taxon>
        <taxon>Bangiales</taxon>
        <taxon>Bangiaceae</taxon>
        <taxon>Porphyra</taxon>
    </lineage>
</organism>
<proteinExistence type="predicted"/>
<dbReference type="Proteomes" id="UP000218209">
    <property type="component" value="Unassembled WGS sequence"/>
</dbReference>
<sequence length="412" mass="45478">MWCRTADMRSMVVSLARRRDESTARDLKEMMIYFRSAVRRGFIADTRHTLADSHSGSCGQARGVRHEVTADEAVLYTHHPTAPSIRISVGRWACDAPHCKREVEYDGSADGLFSYRRRNKQKQWMVFTRAIVDQLHSFIISARSTYTAATRHLATTIACFQSRRQDVVKLGTAAARAMAIPAESARCPICGPNPDFIVIDAQSIGCTDPDDVHPLRPAENCPVLSMEASKRCIFHNAAQRAAIDKLLSNSKPLTTTHVRHLQEWAATRTNSPSPSLEAAAANVLFRFFPLGSPSPVVPTLAAKREVGTKDKVHGDGGGASSYEDDSDEASTITRKTRRAQRADRGLEAAVREDDDGNLVLGTKGKRVNLTAETWRDRVGICAPNFDDYKRDDDGAWLCIRPILKAMLAETAA</sequence>
<reference evidence="2 3" key="1">
    <citation type="submission" date="2017-03" db="EMBL/GenBank/DDBJ databases">
        <title>WGS assembly of Porphyra umbilicalis.</title>
        <authorList>
            <person name="Brawley S.H."/>
            <person name="Blouin N.A."/>
            <person name="Ficko-Blean E."/>
            <person name="Wheeler G.L."/>
            <person name="Lohr M."/>
            <person name="Goodson H.V."/>
            <person name="Jenkins J.W."/>
            <person name="Blaby-Haas C.E."/>
            <person name="Helliwell K.E."/>
            <person name="Chan C."/>
            <person name="Marriage T."/>
            <person name="Bhattacharya D."/>
            <person name="Klein A.S."/>
            <person name="Badis Y."/>
            <person name="Brodie J."/>
            <person name="Cao Y."/>
            <person name="Collen J."/>
            <person name="Dittami S.M."/>
            <person name="Gachon C.M."/>
            <person name="Green B.R."/>
            <person name="Karpowicz S."/>
            <person name="Kim J.W."/>
            <person name="Kudahl U."/>
            <person name="Lin S."/>
            <person name="Michel G."/>
            <person name="Mittag M."/>
            <person name="Olson B.J."/>
            <person name="Pangilinan J."/>
            <person name="Peng Y."/>
            <person name="Qiu H."/>
            <person name="Shu S."/>
            <person name="Singer J.T."/>
            <person name="Smith A.G."/>
            <person name="Sprecher B.N."/>
            <person name="Wagner V."/>
            <person name="Wang W."/>
            <person name="Wang Z.-Y."/>
            <person name="Yan J."/>
            <person name="Yarish C."/>
            <person name="Zoeuner-Riek S."/>
            <person name="Zhuang Y."/>
            <person name="Zou Y."/>
            <person name="Lindquist E.A."/>
            <person name="Grimwood J."/>
            <person name="Barry K."/>
            <person name="Rokhsar D.S."/>
            <person name="Schmutz J."/>
            <person name="Stiller J.W."/>
            <person name="Grossman A.R."/>
            <person name="Prochnik S.E."/>
        </authorList>
    </citation>
    <scope>NUCLEOTIDE SEQUENCE [LARGE SCALE GENOMIC DNA]</scope>
    <source>
        <strain evidence="2">4086291</strain>
    </source>
</reference>
<keyword evidence="3" id="KW-1185">Reference proteome</keyword>
<protein>
    <submittedName>
        <fullName evidence="2">Uncharacterized protein</fullName>
    </submittedName>
</protein>
<evidence type="ECO:0000313" key="3">
    <source>
        <dbReference type="Proteomes" id="UP000218209"/>
    </source>
</evidence>
<name>A0A1X6P191_PORUM</name>
<evidence type="ECO:0000256" key="1">
    <source>
        <dbReference type="SAM" id="MobiDB-lite"/>
    </source>
</evidence>
<gene>
    <name evidence="2" type="ORF">BU14_0277s0005</name>
</gene>